<dbReference type="InterPro" id="IPR017853">
    <property type="entry name" value="GH"/>
</dbReference>
<dbReference type="InterPro" id="IPR006102">
    <property type="entry name" value="Ig-like_GH2"/>
</dbReference>
<dbReference type="PANTHER" id="PTHR43536">
    <property type="entry name" value="MANNOSYLGLYCOPROTEIN ENDO-BETA-MANNOSIDASE"/>
    <property type="match status" value="1"/>
</dbReference>
<dbReference type="InterPro" id="IPR041351">
    <property type="entry name" value="Ig_GlcNase"/>
</dbReference>
<dbReference type="SUPFAM" id="SSF51445">
    <property type="entry name" value="(Trans)glycosidases"/>
    <property type="match status" value="1"/>
</dbReference>
<keyword evidence="4" id="KW-0732">Signal</keyword>
<sequence>MIRKRLKILIGLILSLNLGFVSCNQGEPMVYVDQIRLSEGWQVQSSANITQKGEVLSTPEAVTDTWFPATVPSTVMGVLTANGQYQDLFVGMNYQEADKTPFDVSWWYRIPFKSPAVRDGQRIQLHFDGLSYRADIWLNGKQIGKKEEIYGAFCQFEFDVTDLLEEENVLAVEVFRAREGEPNIGFVDWNPRPLDENMGIFRDVTLRASGQVDLKNTWVRSEVDKETLDEAWLTIETQLANLGDQKVKGKIEGRIEDIRFSVPVTLEPGETRNVSISPEDVKSLHILHPRLWWCKQLGDPELYDLELRFVTGKQVSDVENIRFGIREIETYLTENDHKGFLLNGKKVLIRSAGWTDDLFLRNTPEDYDTQIRYVSDMNLNSIRLENVWGTGPELYDLCDANGIMVMVGWSCQWEWKNYFGVPDNKFGCIHSEHDMNLLVRYLKDQMHWLRNHPSIIAWLGGSDKLLDPELERRYMEIWPQLTQVPFVGSAARRKSEVTGPSGMKMEGPYDYVGPNYWFIDTVAGGNYGFNTETGTGSQIPAYESLLKMIPADKLWPLNEYWDYHTTASESMNSMKPTVDAIHAMYGKPSDLRSFLNRAYLLNMQATQSMFEAFRVNPAQATGIVQWMLNSAFPSVYWQLYDYYKIPVASYYGVKRGNAPIQLIYNYKDNGIYLVNGTGRSSGKLTAVIRGYDIDSRLLFEERKEIVSMEASDVKTLFTVDNSAKNTFLFLNLLDERGMRIADNFYCLSSKPDVYDWKNKSWLTTPIASYGDFKDLAYLPQANLKIQATALTDGQDGWNVTLENDSPVLALLVQLAVTDAERELVAPVYWSDNYISLPPGEKIVLRCHFYGHRNLKPESLKVTGWNIAEQRIPLN</sequence>
<dbReference type="Gene3D" id="2.60.120.260">
    <property type="entry name" value="Galactose-binding domain-like"/>
    <property type="match status" value="1"/>
</dbReference>
<dbReference type="InterPro" id="IPR008979">
    <property type="entry name" value="Galactose-bd-like_sf"/>
</dbReference>
<keyword evidence="3" id="KW-0326">Glycosidase</keyword>
<gene>
    <name evidence="9" type="ORF">FSA05_07200</name>
</gene>
<feature type="chain" id="PRO_5022946732" evidence="4">
    <location>
        <begin position="24"/>
        <end position="874"/>
    </location>
</feature>
<dbReference type="InterPro" id="IPR006103">
    <property type="entry name" value="Glyco_hydro_2_cat"/>
</dbReference>
<evidence type="ECO:0000256" key="4">
    <source>
        <dbReference type="SAM" id="SignalP"/>
    </source>
</evidence>
<keyword evidence="2 9" id="KW-0378">Hydrolase</keyword>
<dbReference type="GO" id="GO:0005975">
    <property type="term" value="P:carbohydrate metabolic process"/>
    <property type="evidence" value="ECO:0007669"/>
    <property type="project" value="InterPro"/>
</dbReference>
<evidence type="ECO:0000313" key="9">
    <source>
        <dbReference type="EMBL" id="TWV62814.1"/>
    </source>
</evidence>
<dbReference type="Pfam" id="PF00703">
    <property type="entry name" value="Glyco_hydro_2"/>
    <property type="match status" value="1"/>
</dbReference>
<dbReference type="Pfam" id="PF18368">
    <property type="entry name" value="Ig_GlcNase"/>
    <property type="match status" value="1"/>
</dbReference>
<dbReference type="PROSITE" id="PS51257">
    <property type="entry name" value="PROKAR_LIPOPROTEIN"/>
    <property type="match status" value="1"/>
</dbReference>
<comment type="caution">
    <text evidence="9">The sequence shown here is derived from an EMBL/GenBank/DDBJ whole genome shotgun (WGS) entry which is preliminary data.</text>
</comment>
<name>A0A5C6KK46_PARDI</name>
<feature type="signal peptide" evidence="4">
    <location>
        <begin position="1"/>
        <end position="23"/>
    </location>
</feature>
<dbReference type="Pfam" id="PF02836">
    <property type="entry name" value="Glyco_hydro_2_C"/>
    <property type="match status" value="1"/>
</dbReference>
<proteinExistence type="inferred from homology"/>
<dbReference type="AlphaFoldDB" id="A0A5C6KK46"/>
<evidence type="ECO:0000256" key="2">
    <source>
        <dbReference type="ARBA" id="ARBA00022801"/>
    </source>
</evidence>
<evidence type="ECO:0000313" key="10">
    <source>
        <dbReference type="Proteomes" id="UP000315827"/>
    </source>
</evidence>
<organism evidence="9 10">
    <name type="scientific">Parabacteroides distasonis</name>
    <dbReference type="NCBI Taxonomy" id="823"/>
    <lineage>
        <taxon>Bacteria</taxon>
        <taxon>Pseudomonadati</taxon>
        <taxon>Bacteroidota</taxon>
        <taxon>Bacteroidia</taxon>
        <taxon>Bacteroidales</taxon>
        <taxon>Tannerellaceae</taxon>
        <taxon>Parabacteroides</taxon>
    </lineage>
</organism>
<dbReference type="Proteomes" id="UP000315827">
    <property type="component" value="Unassembled WGS sequence"/>
</dbReference>
<dbReference type="PANTHER" id="PTHR43536:SF1">
    <property type="entry name" value="MANNOSYLGLYCOPROTEIN ENDO-BETA-MANNOSIDASE"/>
    <property type="match status" value="1"/>
</dbReference>
<dbReference type="SUPFAM" id="SSF49785">
    <property type="entry name" value="Galactose-binding domain-like"/>
    <property type="match status" value="1"/>
</dbReference>
<feature type="domain" description="Glycoside hydrolase family 2 immunoglobulin-like beta-sandwich" evidence="5">
    <location>
        <begin position="214"/>
        <end position="326"/>
    </location>
</feature>
<dbReference type="Gene3D" id="2.60.40.10">
    <property type="entry name" value="Immunoglobulins"/>
    <property type="match status" value="3"/>
</dbReference>
<dbReference type="RefSeq" id="WP_146375246.1">
    <property type="nucleotide sequence ID" value="NZ_VOHW01000003.1"/>
</dbReference>
<evidence type="ECO:0000259" key="5">
    <source>
        <dbReference type="Pfam" id="PF00703"/>
    </source>
</evidence>
<dbReference type="Gene3D" id="3.20.20.80">
    <property type="entry name" value="Glycosidases"/>
    <property type="match status" value="1"/>
</dbReference>
<evidence type="ECO:0000259" key="8">
    <source>
        <dbReference type="Pfam" id="PF22666"/>
    </source>
</evidence>
<dbReference type="InterPro" id="IPR054593">
    <property type="entry name" value="Beta-mannosidase-like_N2"/>
</dbReference>
<dbReference type="InterPro" id="IPR013783">
    <property type="entry name" value="Ig-like_fold"/>
</dbReference>
<comment type="similarity">
    <text evidence="1">Belongs to the glycosyl hydrolase 2 family.</text>
</comment>
<feature type="domain" description="Glycoside hydrolase family 2 catalytic" evidence="6">
    <location>
        <begin position="338"/>
        <end position="458"/>
    </location>
</feature>
<evidence type="ECO:0000256" key="1">
    <source>
        <dbReference type="ARBA" id="ARBA00007401"/>
    </source>
</evidence>
<protein>
    <submittedName>
        <fullName evidence="9">Glycoside hydrolase family 2</fullName>
    </submittedName>
</protein>
<reference evidence="9 10" key="1">
    <citation type="submission" date="2019-07" db="EMBL/GenBank/DDBJ databases">
        <title>Genome sequencing of Parabacteroides distasonis iSURF_7.</title>
        <authorList>
            <person name="Degefu H.N."/>
            <person name="Ruoff K.L."/>
            <person name="Price C.E."/>
            <person name="Valls R.A."/>
            <person name="O'Toole G.A."/>
        </authorList>
    </citation>
    <scope>NUCLEOTIDE SEQUENCE [LARGE SCALE GENOMIC DNA]</scope>
    <source>
        <strain evidence="9 10">CFPLTA003_1B</strain>
    </source>
</reference>
<dbReference type="GO" id="GO:0004553">
    <property type="term" value="F:hydrolase activity, hydrolyzing O-glycosyl compounds"/>
    <property type="evidence" value="ECO:0007669"/>
    <property type="project" value="InterPro"/>
</dbReference>
<dbReference type="InterPro" id="IPR043534">
    <property type="entry name" value="EBDG/EBM"/>
</dbReference>
<evidence type="ECO:0000256" key="3">
    <source>
        <dbReference type="ARBA" id="ARBA00023295"/>
    </source>
</evidence>
<dbReference type="Pfam" id="PF22666">
    <property type="entry name" value="Glyco_hydro_2_N2"/>
    <property type="match status" value="1"/>
</dbReference>
<feature type="domain" description="Exo-beta-D-glucosaminidase Ig-fold" evidence="7">
    <location>
        <begin position="761"/>
        <end position="866"/>
    </location>
</feature>
<accession>A0A5C6KK46</accession>
<evidence type="ECO:0000259" key="6">
    <source>
        <dbReference type="Pfam" id="PF02836"/>
    </source>
</evidence>
<feature type="domain" description="Beta-mannosidase-like galactose-binding" evidence="8">
    <location>
        <begin position="41"/>
        <end position="176"/>
    </location>
</feature>
<dbReference type="InterPro" id="IPR036156">
    <property type="entry name" value="Beta-gal/glucu_dom_sf"/>
</dbReference>
<evidence type="ECO:0000259" key="7">
    <source>
        <dbReference type="Pfam" id="PF18368"/>
    </source>
</evidence>
<dbReference type="SUPFAM" id="SSF49303">
    <property type="entry name" value="beta-Galactosidase/glucuronidase domain"/>
    <property type="match status" value="3"/>
</dbReference>
<dbReference type="EMBL" id="VOHW01000003">
    <property type="protein sequence ID" value="TWV62814.1"/>
    <property type="molecule type" value="Genomic_DNA"/>
</dbReference>